<reference evidence="1" key="1">
    <citation type="submission" date="2022-07" db="EMBL/GenBank/DDBJ databases">
        <title>Taxonomy of Novel Oxalotrophic and Methylotrophic Bacteria.</title>
        <authorList>
            <person name="Sahin N."/>
            <person name="Tani A."/>
        </authorList>
    </citation>
    <scope>NUCLEOTIDE SEQUENCE</scope>
    <source>
        <strain evidence="1">AM327</strain>
    </source>
</reference>
<dbReference type="Gene3D" id="3.10.620.30">
    <property type="match status" value="1"/>
</dbReference>
<gene>
    <name evidence="1" type="ORF">NBRC110019_02630</name>
</gene>
<dbReference type="EMBL" id="BRVP01000002">
    <property type="protein sequence ID" value="GLB51224.1"/>
    <property type="molecule type" value="Genomic_DNA"/>
</dbReference>
<dbReference type="Gene3D" id="2.60.40.3140">
    <property type="match status" value="1"/>
</dbReference>
<dbReference type="RefSeq" id="WP_281751547.1">
    <property type="nucleotide sequence ID" value="NZ_BRVP01000002.1"/>
</dbReference>
<dbReference type="Proteomes" id="UP001143545">
    <property type="component" value="Unassembled WGS sequence"/>
</dbReference>
<dbReference type="AlphaFoldDB" id="A0A9W6B4P6"/>
<protein>
    <recommendedName>
        <fullName evidence="3">DUF3857 domain-containing protein</fullName>
    </recommendedName>
</protein>
<sequence>MKFLFTTILFTVFSLCFSQDVNFKYGNVDAKSLQMKSYDKDPEAGALILYEKGVSEIIFDSYRGFYIQYTYTARYKIFDKKSFNKATFEIPLYKSEKGGHRERIVSIKAKSYNADGESISVSKSDIFKEDYSSSIELAKFTIPKVKEGTVFDVEYTKTSPYDRHFPSWNFQSDIPKLYSEYETKIPGNYTYNAKIVGTIPLASHTSKLERDCVIYGGTHAGCGINNYVMKDIPAFKEEKYMTSSKNYKACIDYELSEYENFRGVKQTFTKTWKAVDKEVKTEDLGKQARKEKAFEKLIPVDIALMPEGVEKAKSIYYFLQNRMVWDETYKLYNNIDVKKAYENKTGSRSEMNLVLLNMLKASGFDVYMVLIREREDGLPTLLYPVMLDFNYVVVKLVLDDKVYYLDITESYLPFGLLPIRAINDYGRVFDFKNESKWDNIYMTSLSKSNIFVQYEIDSVGAIISKSSNKYSGFHAVSKRQKINSLRREVYLESLENDLSDDNNAFISNYENYNASDAEKVLIENYHVTYEDLMEEDRVFLSPLKSMLFNENPFKLKERTYPVDFGYPLGYSINMLIKLSDNYDITNIPESFTYEYKNLIKLNFKVISQGNNISFKTDFYVYKSVFLPEEYDELKKAFSKLVDITNLTLILNKKAL</sequence>
<evidence type="ECO:0000313" key="1">
    <source>
        <dbReference type="EMBL" id="GLB51224.1"/>
    </source>
</evidence>
<accession>A0A9W6B4P6</accession>
<proteinExistence type="predicted"/>
<organism evidence="1 2">
    <name type="scientific">Neptunitalea chrysea</name>
    <dbReference type="NCBI Taxonomy" id="1647581"/>
    <lineage>
        <taxon>Bacteria</taxon>
        <taxon>Pseudomonadati</taxon>
        <taxon>Bacteroidota</taxon>
        <taxon>Flavobacteriia</taxon>
        <taxon>Flavobacteriales</taxon>
        <taxon>Flavobacteriaceae</taxon>
        <taxon>Neptunitalea</taxon>
    </lineage>
</organism>
<evidence type="ECO:0000313" key="2">
    <source>
        <dbReference type="Proteomes" id="UP001143545"/>
    </source>
</evidence>
<comment type="caution">
    <text evidence="1">The sequence shown here is derived from an EMBL/GenBank/DDBJ whole genome shotgun (WGS) entry which is preliminary data.</text>
</comment>
<name>A0A9W6B4P6_9FLAO</name>
<keyword evidence="2" id="KW-1185">Reference proteome</keyword>
<evidence type="ECO:0008006" key="3">
    <source>
        <dbReference type="Google" id="ProtNLM"/>
    </source>
</evidence>
<dbReference type="Gene3D" id="2.60.120.1130">
    <property type="match status" value="1"/>
</dbReference>